<dbReference type="Gene3D" id="1.10.10.60">
    <property type="entry name" value="Homeodomain-like"/>
    <property type="match status" value="1"/>
</dbReference>
<evidence type="ECO:0000259" key="4">
    <source>
        <dbReference type="PROSITE" id="PS01124"/>
    </source>
</evidence>
<reference evidence="5 6" key="1">
    <citation type="submission" date="2020-08" db="EMBL/GenBank/DDBJ databases">
        <title>Genomic Encyclopedia of Archaeal and Bacterial Type Strains, Phase II (KMG-II): from individual species to whole genera.</title>
        <authorList>
            <person name="Goeker M."/>
        </authorList>
    </citation>
    <scope>NUCLEOTIDE SEQUENCE [LARGE SCALE GENOMIC DNA]</scope>
    <source>
        <strain evidence="5 6">DSM 43850</strain>
    </source>
</reference>
<evidence type="ECO:0000313" key="5">
    <source>
        <dbReference type="EMBL" id="MBA8924485.1"/>
    </source>
</evidence>
<feature type="domain" description="HTH araC/xylS-type" evidence="4">
    <location>
        <begin position="211"/>
        <end position="309"/>
    </location>
</feature>
<keyword evidence="1" id="KW-0805">Transcription regulation</keyword>
<proteinExistence type="predicted"/>
<dbReference type="EMBL" id="JACJID010000001">
    <property type="protein sequence ID" value="MBA8924485.1"/>
    <property type="molecule type" value="Genomic_DNA"/>
</dbReference>
<dbReference type="Pfam" id="PF12833">
    <property type="entry name" value="HTH_18"/>
    <property type="match status" value="1"/>
</dbReference>
<keyword evidence="3" id="KW-0804">Transcription</keyword>
<dbReference type="InterPro" id="IPR052158">
    <property type="entry name" value="INH-QAR"/>
</dbReference>
<dbReference type="Gene3D" id="3.40.50.880">
    <property type="match status" value="1"/>
</dbReference>
<dbReference type="InterPro" id="IPR029062">
    <property type="entry name" value="Class_I_gatase-like"/>
</dbReference>
<dbReference type="SMART" id="SM00342">
    <property type="entry name" value="HTH_ARAC"/>
    <property type="match status" value="1"/>
</dbReference>
<dbReference type="Pfam" id="PF01965">
    <property type="entry name" value="DJ-1_PfpI"/>
    <property type="match status" value="1"/>
</dbReference>
<evidence type="ECO:0000256" key="1">
    <source>
        <dbReference type="ARBA" id="ARBA00023015"/>
    </source>
</evidence>
<protein>
    <submittedName>
        <fullName evidence="5">Transcriptional regulator GlxA family with amidase domain</fullName>
    </submittedName>
</protein>
<dbReference type="PROSITE" id="PS01124">
    <property type="entry name" value="HTH_ARAC_FAMILY_2"/>
    <property type="match status" value="1"/>
</dbReference>
<dbReference type="InterPro" id="IPR018062">
    <property type="entry name" value="HTH_AraC-typ_CS"/>
</dbReference>
<evidence type="ECO:0000256" key="2">
    <source>
        <dbReference type="ARBA" id="ARBA00023125"/>
    </source>
</evidence>
<dbReference type="PANTHER" id="PTHR43130:SF3">
    <property type="entry name" value="HTH-TYPE TRANSCRIPTIONAL REGULATOR RV1931C"/>
    <property type="match status" value="1"/>
</dbReference>
<keyword evidence="2" id="KW-0238">DNA-binding</keyword>
<dbReference type="RefSeq" id="WP_182836782.1">
    <property type="nucleotide sequence ID" value="NZ_BAAABQ010000021.1"/>
</dbReference>
<dbReference type="Proteomes" id="UP000517916">
    <property type="component" value="Unassembled WGS sequence"/>
</dbReference>
<dbReference type="InterPro" id="IPR009057">
    <property type="entry name" value="Homeodomain-like_sf"/>
</dbReference>
<keyword evidence="6" id="KW-1185">Reference proteome</keyword>
<dbReference type="SUPFAM" id="SSF46689">
    <property type="entry name" value="Homeodomain-like"/>
    <property type="match status" value="2"/>
</dbReference>
<organism evidence="5 6">
    <name type="scientific">Kutzneria viridogrisea</name>
    <dbReference type="NCBI Taxonomy" id="47990"/>
    <lineage>
        <taxon>Bacteria</taxon>
        <taxon>Bacillati</taxon>
        <taxon>Actinomycetota</taxon>
        <taxon>Actinomycetes</taxon>
        <taxon>Pseudonocardiales</taxon>
        <taxon>Pseudonocardiaceae</taxon>
        <taxon>Kutzneria</taxon>
    </lineage>
</organism>
<evidence type="ECO:0000256" key="3">
    <source>
        <dbReference type="ARBA" id="ARBA00023163"/>
    </source>
</evidence>
<dbReference type="InterPro" id="IPR002818">
    <property type="entry name" value="DJ-1/PfpI"/>
</dbReference>
<gene>
    <name evidence="5" type="ORF">BC739_001682</name>
</gene>
<name>A0ABR6BC89_9PSEU</name>
<dbReference type="InterPro" id="IPR018060">
    <property type="entry name" value="HTH_AraC"/>
</dbReference>
<sequence length="333" mass="36202">MIEHRVLVLVLPGVRAMELGMPGQLFTCLRDNRYTVVLCAERPGPVWTACGFTVQVEHGLSALAEADTIVVPGYAPHDQEQSPEVLAALRQAHERGARVVSICTGAFTLAAAGLLDGLRATTHWTLTGDLARWHPAVQVEQDVLYVDQGQVMTSAGVASGIDLCLHLIRQDHGVAVANQVSRIAVAAPHREGGQAQYVARPVPQEQGSNFTATLDWARANLAEQLTVRQLARHAGMSERTLARRFVAELGITPLRWLTATRVALAREILERQDCGVEELAERVGMGTATNLRNHFRRLVGTTPSAYRRTFLQRGGQAPDRIGAGIDSEKPVLV</sequence>
<dbReference type="CDD" id="cd03137">
    <property type="entry name" value="GATase1_AraC_1"/>
    <property type="match status" value="1"/>
</dbReference>
<accession>A0ABR6BC89</accession>
<comment type="caution">
    <text evidence="5">The sequence shown here is derived from an EMBL/GenBank/DDBJ whole genome shotgun (WGS) entry which is preliminary data.</text>
</comment>
<dbReference type="SUPFAM" id="SSF52317">
    <property type="entry name" value="Class I glutamine amidotransferase-like"/>
    <property type="match status" value="1"/>
</dbReference>
<evidence type="ECO:0000313" key="6">
    <source>
        <dbReference type="Proteomes" id="UP000517916"/>
    </source>
</evidence>
<dbReference type="PANTHER" id="PTHR43130">
    <property type="entry name" value="ARAC-FAMILY TRANSCRIPTIONAL REGULATOR"/>
    <property type="match status" value="1"/>
</dbReference>
<dbReference type="PROSITE" id="PS00041">
    <property type="entry name" value="HTH_ARAC_FAMILY_1"/>
    <property type="match status" value="1"/>
</dbReference>